<gene>
    <name evidence="4" type="ORF">JCM15093_3585</name>
</gene>
<dbReference type="Proteomes" id="UP000027601">
    <property type="component" value="Unassembled WGS sequence"/>
</dbReference>
<dbReference type="GO" id="GO:0016799">
    <property type="term" value="F:hydrolase activity, hydrolyzing N-glycosyl compounds"/>
    <property type="evidence" value="ECO:0007669"/>
    <property type="project" value="InterPro"/>
</dbReference>
<dbReference type="InterPro" id="IPR036452">
    <property type="entry name" value="Ribo_hydro-like"/>
</dbReference>
<evidence type="ECO:0000259" key="2">
    <source>
        <dbReference type="Pfam" id="PF07632"/>
    </source>
</evidence>
<keyword evidence="1" id="KW-0732">Signal</keyword>
<dbReference type="Gene3D" id="3.90.245.10">
    <property type="entry name" value="Ribonucleoside hydrolase-like"/>
    <property type="match status" value="1"/>
</dbReference>
<dbReference type="InterPro" id="IPR013783">
    <property type="entry name" value="Ig-like_fold"/>
</dbReference>
<dbReference type="AlphaFoldDB" id="A0A069D5U6"/>
<evidence type="ECO:0000313" key="4">
    <source>
        <dbReference type="EMBL" id="GAK38253.1"/>
    </source>
</evidence>
<dbReference type="OrthoDB" id="253051at2"/>
<reference evidence="4 5" key="1">
    <citation type="journal article" date="2015" name="Microbes Environ.">
        <title>Distribution and evolution of nitrogen fixation genes in the phylum bacteroidetes.</title>
        <authorList>
            <person name="Inoue J."/>
            <person name="Oshima K."/>
            <person name="Suda W."/>
            <person name="Sakamoto M."/>
            <person name="Iino T."/>
            <person name="Noda S."/>
            <person name="Hongoh Y."/>
            <person name="Hattori M."/>
            <person name="Ohkuma M."/>
        </authorList>
    </citation>
    <scope>NUCLEOTIDE SEQUENCE [LARGE SCALE GENOMIC DNA]</scope>
    <source>
        <strain evidence="4 5">JCM 15093</strain>
    </source>
</reference>
<evidence type="ECO:0000259" key="3">
    <source>
        <dbReference type="Pfam" id="PF21027"/>
    </source>
</evidence>
<dbReference type="Gene3D" id="2.60.40.10">
    <property type="entry name" value="Immunoglobulins"/>
    <property type="match status" value="1"/>
</dbReference>
<evidence type="ECO:0000313" key="5">
    <source>
        <dbReference type="Proteomes" id="UP000027601"/>
    </source>
</evidence>
<dbReference type="InterPro" id="IPR048527">
    <property type="entry name" value="Sde182_C"/>
</dbReference>
<feature type="signal peptide" evidence="1">
    <location>
        <begin position="1"/>
        <end position="21"/>
    </location>
</feature>
<dbReference type="InterPro" id="IPR011483">
    <property type="entry name" value="Sde182_NH-like"/>
</dbReference>
<protein>
    <recommendedName>
        <fullName evidence="6">DUF1593 domain-containing protein</fullName>
    </recommendedName>
</protein>
<dbReference type="Pfam" id="PF21027">
    <property type="entry name" value="Sde0182_C"/>
    <property type="match status" value="1"/>
</dbReference>
<organism evidence="4 5">
    <name type="scientific">Bacteroides graminisolvens DSM 19988 = JCM 15093</name>
    <dbReference type="NCBI Taxonomy" id="1121097"/>
    <lineage>
        <taxon>Bacteria</taxon>
        <taxon>Pseudomonadati</taxon>
        <taxon>Bacteroidota</taxon>
        <taxon>Bacteroidia</taxon>
        <taxon>Bacteroidales</taxon>
        <taxon>Bacteroidaceae</taxon>
        <taxon>Bacteroides</taxon>
    </lineage>
</organism>
<feature type="domain" description="Cellulose-binding Sde182 nucleoside hydrolase-like" evidence="2">
    <location>
        <begin position="36"/>
        <end position="315"/>
    </location>
</feature>
<evidence type="ECO:0000256" key="1">
    <source>
        <dbReference type="SAM" id="SignalP"/>
    </source>
</evidence>
<proteinExistence type="predicted"/>
<dbReference type="RefSeq" id="WP_024997753.1">
    <property type="nucleotide sequence ID" value="NZ_ATZI01000018.1"/>
</dbReference>
<dbReference type="SUPFAM" id="SSF53590">
    <property type="entry name" value="Nucleoside hydrolase"/>
    <property type="match status" value="1"/>
</dbReference>
<feature type="domain" description="Cellulose-binding Sde182 C-terminal" evidence="3">
    <location>
        <begin position="394"/>
        <end position="474"/>
    </location>
</feature>
<name>A0A069D5U6_9BACE</name>
<dbReference type="eggNOG" id="COG5297">
    <property type="taxonomic scope" value="Bacteria"/>
</dbReference>
<keyword evidence="5" id="KW-1185">Reference proteome</keyword>
<dbReference type="EMBL" id="BAJS01000050">
    <property type="protein sequence ID" value="GAK38253.1"/>
    <property type="molecule type" value="Genomic_DNA"/>
</dbReference>
<sequence length="475" mass="54277">MKTLFLKLFSTCIFLTISANGAAKSYVADSKTPKPRIVIMTDIGPGDVEPDDMESAVRLLAYADRFEIEALITTIGWNCDPYPTDWAEYLHQVIDGYGTDVKNLMKRSAQTAFMSVDAERNKPQKLGYWPSVEYIRQRTVMGSQRAGIGVIGEGNDTDGSRLIIQLVDEADERPIWFCAWGGANTLAQAVWRVKKERSKEELDRFLHKIRLYTITDQDMQYNMRMNRAYSSHQWLRQEFANDLMLIWDESAWLTQCELGSKNWELYAKYVQGHGQMGAVYPRYKYGVEGDTPSFLHVMPNGLNDPDDPEQVGWGGYHLFGMSPDSITDAWTNWQPSQKSISRRYEEHFYPDEFNDFAARMQWAAEGKGNRNPVVIVNGIKGLQLVVIKAVAGKTVKLNATQSYDPDNDQLKFHWWQQPEAGTYRQKISIHTTDSDCLEIAIPKDAQGKSLHFVCEVHDSGPFNLVSYRRIIIHVK</sequence>
<dbReference type="Pfam" id="PF07632">
    <property type="entry name" value="Sde182_NH-like"/>
    <property type="match status" value="1"/>
</dbReference>
<feature type="chain" id="PRO_5001662416" description="DUF1593 domain-containing protein" evidence="1">
    <location>
        <begin position="22"/>
        <end position="475"/>
    </location>
</feature>
<evidence type="ECO:0008006" key="6">
    <source>
        <dbReference type="Google" id="ProtNLM"/>
    </source>
</evidence>
<comment type="caution">
    <text evidence="4">The sequence shown here is derived from an EMBL/GenBank/DDBJ whole genome shotgun (WGS) entry which is preliminary data.</text>
</comment>
<dbReference type="STRING" id="1121097.GCA_000428125_02811"/>
<accession>A0A069D5U6</accession>